<feature type="chain" id="PRO_5021827121" evidence="1">
    <location>
        <begin position="21"/>
        <end position="304"/>
    </location>
</feature>
<protein>
    <submittedName>
        <fullName evidence="2">Uncharacterized conserved protein YbaP, TraB family</fullName>
    </submittedName>
</protein>
<proteinExistence type="predicted"/>
<gene>
    <name evidence="2" type="ORF">SAMN06265350_103155</name>
</gene>
<dbReference type="Pfam" id="PF01963">
    <property type="entry name" value="TraB_PrgY_gumN"/>
    <property type="match status" value="1"/>
</dbReference>
<dbReference type="OrthoDB" id="9798714at2"/>
<sequence>MKKALLFVSLVSFPCLSLFAQSRLFWEIKFKNSKTPSYMLGVPMVLCPDKLVFNDFERQKLQETKQLYVQNDITRPDFIISVLSFCRLPEGVKLQDAYSDSDYAFLKSFFKDSLNLDLENPKGNYDPHVLKYMLIAHMMGCEPQSAETAVIKFAIEQNKEIHELESVREYYEHVNKVGLKGNADFLLEFVKNYDAIAKSYKRIEMDYLHPENMDSKFVFKFDDKSTEYMVNGRAEKWTQKMKKAMDEKPTFFVIPQFMLVGDNGILNSLAQMGYELKSYDKLGDIRRFVDGKKATANSIVNKNK</sequence>
<feature type="signal peptide" evidence="1">
    <location>
        <begin position="1"/>
        <end position="20"/>
    </location>
</feature>
<keyword evidence="3" id="KW-1185">Reference proteome</keyword>
<evidence type="ECO:0000313" key="3">
    <source>
        <dbReference type="Proteomes" id="UP000315971"/>
    </source>
</evidence>
<dbReference type="CDD" id="cd14789">
    <property type="entry name" value="Tiki"/>
    <property type="match status" value="1"/>
</dbReference>
<evidence type="ECO:0000256" key="1">
    <source>
        <dbReference type="SAM" id="SignalP"/>
    </source>
</evidence>
<dbReference type="Proteomes" id="UP000315971">
    <property type="component" value="Unassembled WGS sequence"/>
</dbReference>
<evidence type="ECO:0000313" key="2">
    <source>
        <dbReference type="EMBL" id="SMO53700.1"/>
    </source>
</evidence>
<name>A0A521C4S4_9SPHI</name>
<dbReference type="EMBL" id="FXSZ01000003">
    <property type="protein sequence ID" value="SMO53700.1"/>
    <property type="molecule type" value="Genomic_DNA"/>
</dbReference>
<keyword evidence="1" id="KW-0732">Signal</keyword>
<dbReference type="InterPro" id="IPR002816">
    <property type="entry name" value="TraB/PrgY/GumN_fam"/>
</dbReference>
<reference evidence="2 3" key="1">
    <citation type="submission" date="2017-05" db="EMBL/GenBank/DDBJ databases">
        <authorList>
            <person name="Varghese N."/>
            <person name="Submissions S."/>
        </authorList>
    </citation>
    <scope>NUCLEOTIDE SEQUENCE [LARGE SCALE GENOMIC DNA]</scope>
    <source>
        <strain evidence="2 3">DSM 21342</strain>
    </source>
</reference>
<organism evidence="2 3">
    <name type="scientific">Solitalea koreensis</name>
    <dbReference type="NCBI Taxonomy" id="543615"/>
    <lineage>
        <taxon>Bacteria</taxon>
        <taxon>Pseudomonadati</taxon>
        <taxon>Bacteroidota</taxon>
        <taxon>Sphingobacteriia</taxon>
        <taxon>Sphingobacteriales</taxon>
        <taxon>Sphingobacteriaceae</taxon>
        <taxon>Solitalea</taxon>
    </lineage>
</organism>
<dbReference type="RefSeq" id="WP_142602466.1">
    <property type="nucleotide sequence ID" value="NZ_FXSZ01000003.1"/>
</dbReference>
<dbReference type="AlphaFoldDB" id="A0A521C4S4"/>
<accession>A0A521C4S4</accession>